<protein>
    <recommendedName>
        <fullName evidence="5">Inorganic pyrophosphatase</fullName>
        <ecNumber evidence="5">3.6.1.1</ecNumber>
    </recommendedName>
    <alternativeName>
        <fullName evidence="5">Pyrophosphate phospho-hydrolase</fullName>
        <shortName evidence="5">PPase</shortName>
    </alternativeName>
</protein>
<dbReference type="PROSITE" id="PS00387">
    <property type="entry name" value="PPASE"/>
    <property type="match status" value="1"/>
</dbReference>
<evidence type="ECO:0000313" key="6">
    <source>
        <dbReference type="EMBL" id="MFC4347429.1"/>
    </source>
</evidence>
<gene>
    <name evidence="5 6" type="primary">ppa</name>
    <name evidence="6" type="ORF">ACFO5Q_06185</name>
</gene>
<keyword evidence="5" id="KW-0963">Cytoplasm</keyword>
<evidence type="ECO:0000256" key="3">
    <source>
        <dbReference type="ARBA" id="ARBA00022801"/>
    </source>
</evidence>
<comment type="similarity">
    <text evidence="5">Belongs to the PPase family.</text>
</comment>
<evidence type="ECO:0000313" key="7">
    <source>
        <dbReference type="Proteomes" id="UP001595776"/>
    </source>
</evidence>
<dbReference type="NCBIfam" id="NF002317">
    <property type="entry name" value="PRK01250.1"/>
    <property type="match status" value="1"/>
</dbReference>
<evidence type="ECO:0000256" key="4">
    <source>
        <dbReference type="ARBA" id="ARBA00022842"/>
    </source>
</evidence>
<dbReference type="RefSeq" id="WP_068153014.1">
    <property type="nucleotide sequence ID" value="NZ_JBHSCR010000003.1"/>
</dbReference>
<reference evidence="7" key="1">
    <citation type="journal article" date="2019" name="Int. J. Syst. Evol. Microbiol.">
        <title>The Global Catalogue of Microorganisms (GCM) 10K type strain sequencing project: providing services to taxonomists for standard genome sequencing and annotation.</title>
        <authorList>
            <consortium name="The Broad Institute Genomics Platform"/>
            <consortium name="The Broad Institute Genome Sequencing Center for Infectious Disease"/>
            <person name="Wu L."/>
            <person name="Ma J."/>
        </authorList>
    </citation>
    <scope>NUCLEOTIDE SEQUENCE [LARGE SCALE GENOMIC DNA]</scope>
    <source>
        <strain evidence="7">CGMCC 1.15304</strain>
    </source>
</reference>
<dbReference type="SUPFAM" id="SSF50324">
    <property type="entry name" value="Inorganic pyrophosphatase"/>
    <property type="match status" value="1"/>
</dbReference>
<dbReference type="HAMAP" id="MF_00209">
    <property type="entry name" value="Inorganic_PPase"/>
    <property type="match status" value="1"/>
</dbReference>
<comment type="cofactor">
    <cofactor evidence="1 5">
        <name>Mg(2+)</name>
        <dbReference type="ChEBI" id="CHEBI:18420"/>
    </cofactor>
</comment>
<sequence length="178" mass="19870">MDIKKISVGENAPWDVNVIIEVPAGTEPVKYELDKESGALFVDRIMHTSMRYPCNYGFIPHTLADDGDPVDVLLANRTPIMPGAVVRCRPLGVLIMEDEAGMDEKLLMVPVDKLHPFYKDVQSYDELPKIFLDQIAHFFQHYKDLESGKWVKIVGWEGAEKAASLIEEGIAAEAAANK</sequence>
<keyword evidence="2 5" id="KW-0479">Metal-binding</keyword>
<organism evidence="6 7">
    <name type="scientific">Kordiimonas lipolytica</name>
    <dbReference type="NCBI Taxonomy" id="1662421"/>
    <lineage>
        <taxon>Bacteria</taxon>
        <taxon>Pseudomonadati</taxon>
        <taxon>Pseudomonadota</taxon>
        <taxon>Alphaproteobacteria</taxon>
        <taxon>Kordiimonadales</taxon>
        <taxon>Kordiimonadaceae</taxon>
        <taxon>Kordiimonas</taxon>
    </lineage>
</organism>
<evidence type="ECO:0000256" key="2">
    <source>
        <dbReference type="ARBA" id="ARBA00022723"/>
    </source>
</evidence>
<feature type="binding site" evidence="5">
    <location>
        <position position="142"/>
    </location>
    <ligand>
        <name>substrate</name>
    </ligand>
</feature>
<dbReference type="Pfam" id="PF00719">
    <property type="entry name" value="Pyrophosphatase"/>
    <property type="match status" value="1"/>
</dbReference>
<feature type="binding site" evidence="5">
    <location>
        <position position="71"/>
    </location>
    <ligand>
        <name>Mg(2+)</name>
        <dbReference type="ChEBI" id="CHEBI:18420"/>
        <label>2</label>
    </ligand>
</feature>
<comment type="caution">
    <text evidence="6">The sequence shown here is derived from an EMBL/GenBank/DDBJ whole genome shotgun (WGS) entry which is preliminary data.</text>
</comment>
<dbReference type="CDD" id="cd00412">
    <property type="entry name" value="pyrophosphatase"/>
    <property type="match status" value="1"/>
</dbReference>
<dbReference type="Proteomes" id="UP001595776">
    <property type="component" value="Unassembled WGS sequence"/>
</dbReference>
<dbReference type="InterPro" id="IPR036649">
    <property type="entry name" value="Pyrophosphatase_sf"/>
</dbReference>
<proteinExistence type="inferred from homology"/>
<keyword evidence="4 5" id="KW-0460">Magnesium</keyword>
<dbReference type="Gene3D" id="3.90.80.10">
    <property type="entry name" value="Inorganic pyrophosphatase"/>
    <property type="match status" value="1"/>
</dbReference>
<accession>A0ABV8U9A2</accession>
<dbReference type="PANTHER" id="PTHR10286">
    <property type="entry name" value="INORGANIC PYROPHOSPHATASE"/>
    <property type="match status" value="1"/>
</dbReference>
<dbReference type="GO" id="GO:0004427">
    <property type="term" value="F:inorganic diphosphate phosphatase activity"/>
    <property type="evidence" value="ECO:0007669"/>
    <property type="project" value="UniProtKB-EC"/>
</dbReference>
<dbReference type="InterPro" id="IPR008162">
    <property type="entry name" value="Pyrophosphatase"/>
</dbReference>
<evidence type="ECO:0000256" key="5">
    <source>
        <dbReference type="HAMAP-Rule" id="MF_00209"/>
    </source>
</evidence>
<dbReference type="EMBL" id="JBHSCR010000003">
    <property type="protein sequence ID" value="MFC4347429.1"/>
    <property type="molecule type" value="Genomic_DNA"/>
</dbReference>
<feature type="binding site" evidence="5">
    <location>
        <position position="71"/>
    </location>
    <ligand>
        <name>Mg(2+)</name>
        <dbReference type="ChEBI" id="CHEBI:18420"/>
        <label>1</label>
    </ligand>
</feature>
<evidence type="ECO:0000256" key="1">
    <source>
        <dbReference type="ARBA" id="ARBA00001946"/>
    </source>
</evidence>
<keyword evidence="7" id="KW-1185">Reference proteome</keyword>
<feature type="binding site" evidence="5">
    <location>
        <position position="66"/>
    </location>
    <ligand>
        <name>Mg(2+)</name>
        <dbReference type="ChEBI" id="CHEBI:18420"/>
        <label>1</label>
    </ligand>
</feature>
<comment type="catalytic activity">
    <reaction evidence="5">
        <text>diphosphate + H2O = 2 phosphate + H(+)</text>
        <dbReference type="Rhea" id="RHEA:24576"/>
        <dbReference type="ChEBI" id="CHEBI:15377"/>
        <dbReference type="ChEBI" id="CHEBI:15378"/>
        <dbReference type="ChEBI" id="CHEBI:33019"/>
        <dbReference type="ChEBI" id="CHEBI:43474"/>
        <dbReference type="EC" id="3.6.1.1"/>
    </reaction>
</comment>
<feature type="binding site" evidence="5">
    <location>
        <position position="56"/>
    </location>
    <ligand>
        <name>substrate</name>
    </ligand>
</feature>
<comment type="function">
    <text evidence="5">Catalyzes the hydrolysis of inorganic pyrophosphate (PPi) forming two phosphate ions.</text>
</comment>
<feature type="binding site" evidence="5">
    <location>
        <position position="30"/>
    </location>
    <ligand>
        <name>substrate</name>
    </ligand>
</feature>
<feature type="binding site" evidence="5">
    <location>
        <position position="44"/>
    </location>
    <ligand>
        <name>substrate</name>
    </ligand>
</feature>
<comment type="subunit">
    <text evidence="5">Homohexamer.</text>
</comment>
<feature type="binding site" evidence="5">
    <location>
        <position position="103"/>
    </location>
    <ligand>
        <name>Mg(2+)</name>
        <dbReference type="ChEBI" id="CHEBI:18420"/>
        <label>1</label>
    </ligand>
</feature>
<comment type="subcellular location">
    <subcellularLocation>
        <location evidence="5">Cytoplasm</location>
    </subcellularLocation>
</comment>
<dbReference type="EC" id="3.6.1.1" evidence="5"/>
<keyword evidence="3 5" id="KW-0378">Hydrolase</keyword>
<name>A0ABV8U9A2_9PROT</name>